<dbReference type="PROSITE" id="PS00136">
    <property type="entry name" value="SUBTILASE_ASP"/>
    <property type="match status" value="1"/>
</dbReference>
<dbReference type="Gene3D" id="2.60.40.10">
    <property type="entry name" value="Immunoglobulins"/>
    <property type="match status" value="2"/>
</dbReference>
<feature type="region of interest" description="Disordered" evidence="8">
    <location>
        <begin position="163"/>
        <end position="188"/>
    </location>
</feature>
<feature type="region of interest" description="Disordered" evidence="8">
    <location>
        <begin position="1606"/>
        <end position="1640"/>
    </location>
</feature>
<keyword evidence="4 6" id="KW-0378">Hydrolase</keyword>
<dbReference type="InterPro" id="IPR022398">
    <property type="entry name" value="Peptidase_S8_His-AS"/>
</dbReference>
<dbReference type="Proteomes" id="UP000434101">
    <property type="component" value="Unassembled WGS sequence"/>
</dbReference>
<evidence type="ECO:0000259" key="9">
    <source>
        <dbReference type="Pfam" id="PF00082"/>
    </source>
</evidence>
<dbReference type="PROSITE" id="PS51892">
    <property type="entry name" value="SUBTILASE"/>
    <property type="match status" value="1"/>
</dbReference>
<evidence type="ECO:0000256" key="4">
    <source>
        <dbReference type="ARBA" id="ARBA00022801"/>
    </source>
</evidence>
<organism evidence="11 12">
    <name type="scientific">Natronorubrum halalkaliphilum</name>
    <dbReference type="NCBI Taxonomy" id="2691917"/>
    <lineage>
        <taxon>Archaea</taxon>
        <taxon>Methanobacteriati</taxon>
        <taxon>Methanobacteriota</taxon>
        <taxon>Stenosarchaea group</taxon>
        <taxon>Halobacteria</taxon>
        <taxon>Halobacteriales</taxon>
        <taxon>Natrialbaceae</taxon>
        <taxon>Natronorubrum</taxon>
    </lineage>
</organism>
<protein>
    <submittedName>
        <fullName evidence="11">S8 family serine peptidase</fullName>
    </submittedName>
</protein>
<evidence type="ECO:0000256" key="7">
    <source>
        <dbReference type="RuleBase" id="RU003355"/>
    </source>
</evidence>
<dbReference type="InterPro" id="IPR026371">
    <property type="entry name" value="PGF_CTERM"/>
</dbReference>
<feature type="region of interest" description="Disordered" evidence="8">
    <location>
        <begin position="246"/>
        <end position="271"/>
    </location>
</feature>
<evidence type="ECO:0000256" key="6">
    <source>
        <dbReference type="PROSITE-ProRule" id="PRU01240"/>
    </source>
</evidence>
<dbReference type="InterPro" id="IPR000209">
    <property type="entry name" value="Peptidase_S8/S53_dom"/>
</dbReference>
<reference evidence="11 12" key="1">
    <citation type="submission" date="2020-01" db="EMBL/GenBank/DDBJ databases">
        <title>Natronorubrum sp. JWXQ-INN 674 isolated from Inner Mongolia Autonomous Region of China.</title>
        <authorList>
            <person name="Xue Q."/>
        </authorList>
    </citation>
    <scope>NUCLEOTIDE SEQUENCE [LARGE SCALE GENOMIC DNA]</scope>
    <source>
        <strain evidence="11 12">JWXQ-INN-674</strain>
    </source>
</reference>
<comment type="caution">
    <text evidence="11">The sequence shown here is derived from an EMBL/GenBank/DDBJ whole genome shotgun (WGS) entry which is preliminary data.</text>
</comment>
<feature type="compositionally biased region" description="Acidic residues" evidence="8">
    <location>
        <begin position="1616"/>
        <end position="1637"/>
    </location>
</feature>
<dbReference type="InterPro" id="IPR036852">
    <property type="entry name" value="Peptidase_S8/S53_dom_sf"/>
</dbReference>
<feature type="domain" description="CARDB" evidence="10">
    <location>
        <begin position="1158"/>
        <end position="1240"/>
    </location>
</feature>
<dbReference type="GO" id="GO:0005886">
    <property type="term" value="C:plasma membrane"/>
    <property type="evidence" value="ECO:0007669"/>
    <property type="project" value="UniProtKB-SubCell"/>
</dbReference>
<dbReference type="InterPro" id="IPR015500">
    <property type="entry name" value="Peptidase_S8_subtilisin-rel"/>
</dbReference>
<accession>A0A6B0VQX2</accession>
<keyword evidence="5 6" id="KW-0720">Serine protease</keyword>
<name>A0A6B0VQX2_9EURY</name>
<sequence>MGRSTRPDRPLLTILLTAAMVLSLFAPLGVAGADRQAAETAPSGSADAFIDADADPATIDEELHAADGTVEVILQLEDVDDLVLAQSHDKVGTLQAHAAAAQDPLERYAEATDGVELERTFWITNAVLLTVDTEQVPVEQLARLEGVTDVHENYEVTLPEPVAPFDSDEDTAVGAADSSSHSDAEITASSTVDTTYGLDQINAPDVWEEYGTKGEGVKVAVLDTGVDPDHPDIDIAAENWAEFDSDGNRVSNSDPHDTGDHGTHVSGTVVGGDDSGEYIGVAPEATLMHGLVLNGGSGTGPQVLAGMEWAVEEEADILSMSLGVEGYASGYLNAVRNAREAGVIVVGSSGNNGERTSGSPGNVYDSFAVGAANENGDIAGFSSGEEIVTEDAWGTDAPDHWPDEYIVPNVAAPGVGVKSAIPGDGYDSISGTSMAAPHVSGAMALLLSATESEPDPETVLDSLETTAWKPESEPDEQDTRYGHGIIDIKAATDLVASGVEGTITDSEGQPIEGATVTLGDRTETTDDDGSYRLLAASGGYTVTASAFGYEEHSAVVEIDENEFTTHDVTLEDALAVDVLEAQPAKAKSGANISTQLRTANAETLAVELVGDYDPSNATLFVDGDEHEFGADLNVEDRNEIAVSVETTPGTTGELGLNHTVSAGERTESVETGPTTVFDVETQIAVIDDDDTHGALLADTLAERLPEDAAVVVRSSTDVLETIEQYDAFVVQYIESPIEEFVTATESAGVGAVYLEQAGSESNGISEYGGISDELESVSAKDNDEPPVYYEIRDDHRITDQWTVDEAVNISDTEYSDHAWFELNETSSFDELAAVGDGTDGPAGSALAVDETTNTVLAASLGRTQYVRGDEFTPEANEILATAAMYVAEEPEFDSAAFYGSVDIDSEPASEGDTVTAYVDGEPRGSTDVDAEGRYATTTDPLLLEETVDEGETVTFGLEGLPADQTATVTTDGPELLNLTVSDGTLEGTITETVTGDPIEDATLQLYDGDDAFVTDAHTDGSGDYRFETLPPDNYDLEVHAHGFEDDTKPDIAVSGGPDDGPVVENASLAGDAGFEGTVTDAETGDALVDATVTVTGHYGPYTATTDDQGAYAVDTVPGTGAEYAIEADAADYLPATNSTSLESGETKPVDLSLEPKTLFVEIDAVDTPVITGDSVTVDATVTNTRDEHAATDVALEVDGEQEADMQVDIDPGSSTEVSLTWETDGVDAGEYEAVLTIDGDEASEKVRIHPNVDLEHAVGGTVSSPDAVAERLAVKATDPVELGADAELDIRIDDPETGESVTLSLADAPSPVTGDELRFDVYDENGTITADPSVSVSGTDGNDLDVMVEGDEALFANETFSRYTVSLVDRGDEMTVAETDDRLVGIGYEARLEQDGTTGEINITVPRDESVDESWTAQFKYAELGEDGSPVGEWTTTNVSNDADTDEFAFSLDASDLEAGDYGWELTLAKNQTPIDRILGIGGADADPIVVTEDDDSGGGGGISLPPRPPEGSGPTPFYLGVVDAPAEVDAGAEFSVDAAVKNPSERTTSGIVTVSIDGTTAGSTIVTVPELASESLSFDVVAPDTPGEYELTVETESDQYATDLTVVDPTTNESESTDSDDTVSQEPSDDSGDDDGQPGFGIPAAVVALCLALLLARVTA</sequence>
<evidence type="ECO:0000256" key="2">
    <source>
        <dbReference type="ARBA" id="ARBA00022670"/>
    </source>
</evidence>
<dbReference type="PROSITE" id="PS00137">
    <property type="entry name" value="SUBTILASE_HIS"/>
    <property type="match status" value="1"/>
</dbReference>
<dbReference type="InterPro" id="IPR023827">
    <property type="entry name" value="Peptidase_S8_Asp-AS"/>
</dbReference>
<dbReference type="PANTHER" id="PTHR43806">
    <property type="entry name" value="PEPTIDASE S8"/>
    <property type="match status" value="1"/>
</dbReference>
<evidence type="ECO:0000256" key="8">
    <source>
        <dbReference type="SAM" id="MobiDB-lite"/>
    </source>
</evidence>
<dbReference type="Pfam" id="PF13620">
    <property type="entry name" value="CarboxypepD_reg"/>
    <property type="match status" value="3"/>
</dbReference>
<dbReference type="SUPFAM" id="SSF49464">
    <property type="entry name" value="Carboxypeptidase regulatory domain-like"/>
    <property type="match status" value="3"/>
</dbReference>
<dbReference type="Pfam" id="PF07705">
    <property type="entry name" value="CARDB"/>
    <property type="match status" value="1"/>
</dbReference>
<dbReference type="GO" id="GO:0006508">
    <property type="term" value="P:proteolysis"/>
    <property type="evidence" value="ECO:0007669"/>
    <property type="project" value="UniProtKB-KW"/>
</dbReference>
<dbReference type="SUPFAM" id="SSF52743">
    <property type="entry name" value="Subtilisin-like"/>
    <property type="match status" value="1"/>
</dbReference>
<dbReference type="Pfam" id="PF00082">
    <property type="entry name" value="Peptidase_S8"/>
    <property type="match status" value="1"/>
</dbReference>
<keyword evidence="2 6" id="KW-0645">Protease</keyword>
<dbReference type="PRINTS" id="PR00723">
    <property type="entry name" value="SUBTILISIN"/>
</dbReference>
<evidence type="ECO:0000256" key="1">
    <source>
        <dbReference type="ARBA" id="ARBA00011073"/>
    </source>
</evidence>
<evidence type="ECO:0000313" key="11">
    <source>
        <dbReference type="EMBL" id="MXV64201.1"/>
    </source>
</evidence>
<feature type="active site" description="Charge relay system" evidence="6">
    <location>
        <position position="433"/>
    </location>
</feature>
<feature type="compositionally biased region" description="Polar residues" evidence="8">
    <location>
        <begin position="177"/>
        <end position="188"/>
    </location>
</feature>
<feature type="active site" description="Charge relay system" evidence="6">
    <location>
        <position position="261"/>
    </location>
</feature>
<dbReference type="InterPro" id="IPR023828">
    <property type="entry name" value="Peptidase_S8_Ser-AS"/>
</dbReference>
<dbReference type="Gene3D" id="3.40.50.200">
    <property type="entry name" value="Peptidase S8/S53 domain"/>
    <property type="match status" value="1"/>
</dbReference>
<dbReference type="GO" id="GO:0004252">
    <property type="term" value="F:serine-type endopeptidase activity"/>
    <property type="evidence" value="ECO:0007669"/>
    <property type="project" value="UniProtKB-UniRule"/>
</dbReference>
<dbReference type="EMBL" id="WUYX01000069">
    <property type="protein sequence ID" value="MXV64201.1"/>
    <property type="molecule type" value="Genomic_DNA"/>
</dbReference>
<dbReference type="GO" id="GO:0030115">
    <property type="term" value="C:S-layer"/>
    <property type="evidence" value="ECO:0007669"/>
    <property type="project" value="UniProtKB-SubCell"/>
</dbReference>
<dbReference type="Gene3D" id="2.60.40.1120">
    <property type="entry name" value="Carboxypeptidase-like, regulatory domain"/>
    <property type="match status" value="3"/>
</dbReference>
<dbReference type="PROSITE" id="PS00138">
    <property type="entry name" value="SUBTILASE_SER"/>
    <property type="match status" value="1"/>
</dbReference>
<dbReference type="NCBIfam" id="TIGR04126">
    <property type="entry name" value="PGF_CTERM"/>
    <property type="match status" value="1"/>
</dbReference>
<keyword evidence="12" id="KW-1185">Reference proteome</keyword>
<feature type="domain" description="Peptidase S8/S53" evidence="9">
    <location>
        <begin position="214"/>
        <end position="484"/>
    </location>
</feature>
<evidence type="ECO:0000256" key="3">
    <source>
        <dbReference type="ARBA" id="ARBA00022729"/>
    </source>
</evidence>
<dbReference type="PANTHER" id="PTHR43806:SF11">
    <property type="entry name" value="CEREVISIN-RELATED"/>
    <property type="match status" value="1"/>
</dbReference>
<dbReference type="InterPro" id="IPR013783">
    <property type="entry name" value="Ig-like_fold"/>
</dbReference>
<gene>
    <name evidence="11" type="ORF">GS429_19450</name>
</gene>
<comment type="similarity">
    <text evidence="1 6 7">Belongs to the peptidase S8 family.</text>
</comment>
<feature type="compositionally biased region" description="Basic and acidic residues" evidence="8">
    <location>
        <begin position="254"/>
        <end position="263"/>
    </location>
</feature>
<feature type="active site" description="Charge relay system" evidence="6">
    <location>
        <position position="223"/>
    </location>
</feature>
<dbReference type="OrthoDB" id="27270at2157"/>
<evidence type="ECO:0000313" key="12">
    <source>
        <dbReference type="Proteomes" id="UP000434101"/>
    </source>
</evidence>
<dbReference type="InterPro" id="IPR008969">
    <property type="entry name" value="CarboxyPept-like_regulatory"/>
</dbReference>
<keyword evidence="3" id="KW-0732">Signal</keyword>
<dbReference type="InterPro" id="IPR050131">
    <property type="entry name" value="Peptidase_S8_subtilisin-like"/>
</dbReference>
<evidence type="ECO:0000259" key="10">
    <source>
        <dbReference type="Pfam" id="PF07705"/>
    </source>
</evidence>
<proteinExistence type="inferred from homology"/>
<dbReference type="InterPro" id="IPR011635">
    <property type="entry name" value="CARDB"/>
</dbReference>
<dbReference type="RefSeq" id="WP_160067264.1">
    <property type="nucleotide sequence ID" value="NZ_WUYX01000069.1"/>
</dbReference>
<evidence type="ECO:0000256" key="5">
    <source>
        <dbReference type="ARBA" id="ARBA00022825"/>
    </source>
</evidence>